<evidence type="ECO:0000313" key="2">
    <source>
        <dbReference type="Proteomes" id="UP001596422"/>
    </source>
</evidence>
<organism evidence="1 2">
    <name type="scientific">Marinobacterium aestuariivivens</name>
    <dbReference type="NCBI Taxonomy" id="1698799"/>
    <lineage>
        <taxon>Bacteria</taxon>
        <taxon>Pseudomonadati</taxon>
        <taxon>Pseudomonadota</taxon>
        <taxon>Gammaproteobacteria</taxon>
        <taxon>Oceanospirillales</taxon>
        <taxon>Oceanospirillaceae</taxon>
        <taxon>Marinobacterium</taxon>
    </lineage>
</organism>
<reference evidence="2" key="1">
    <citation type="journal article" date="2019" name="Int. J. Syst. Evol. Microbiol.">
        <title>The Global Catalogue of Microorganisms (GCM) 10K type strain sequencing project: providing services to taxonomists for standard genome sequencing and annotation.</title>
        <authorList>
            <consortium name="The Broad Institute Genomics Platform"/>
            <consortium name="The Broad Institute Genome Sequencing Center for Infectious Disease"/>
            <person name="Wu L."/>
            <person name="Ma J."/>
        </authorList>
    </citation>
    <scope>NUCLEOTIDE SEQUENCE [LARGE SCALE GENOMIC DNA]</scope>
    <source>
        <strain evidence="2">NBRC 111756</strain>
    </source>
</reference>
<dbReference type="CDD" id="cd00130">
    <property type="entry name" value="PAS"/>
    <property type="match status" value="1"/>
</dbReference>
<dbReference type="SUPFAM" id="SSF55785">
    <property type="entry name" value="PYP-like sensor domain (PAS domain)"/>
    <property type="match status" value="1"/>
</dbReference>
<proteinExistence type="predicted"/>
<dbReference type="Proteomes" id="UP001596422">
    <property type="component" value="Unassembled WGS sequence"/>
</dbReference>
<dbReference type="InterPro" id="IPR035965">
    <property type="entry name" value="PAS-like_dom_sf"/>
</dbReference>
<evidence type="ECO:0000313" key="1">
    <source>
        <dbReference type="EMBL" id="MFC6672880.1"/>
    </source>
</evidence>
<sequence>MQPTLHTALIGDPQQSIRMARNRLLEHGEVPKGLLRDEIEASWRRSLGAGLSLRDPLDADTQVQQLDELVERHQNLIQLAAPEMEQLSCQVGDSGLVVLANADATILATEGCRDPSVRARYGLIPGACWSEQVRGTNALGTAIVDARPTLVNCSEHFLDPVTHFSCISAPIRSTDGEVVAVLDMTREGQLVQPQDSLGIVQLAAQGIENRLFAGAFPDQVVLAIHSRRQYLGSVWHGLLALGLDGRVLALNDRACQLLGRPRPGLAGRSAEEVLGEPLETLLSRQSRDGVGALQTRAGELFFELLQFPGHGRDCDGRPLHGRRCRRVRIWRIWPATTPGLPGR</sequence>
<dbReference type="RefSeq" id="WP_379911290.1">
    <property type="nucleotide sequence ID" value="NZ_JBHSWE010000001.1"/>
</dbReference>
<dbReference type="Gene3D" id="3.30.450.20">
    <property type="entry name" value="PAS domain"/>
    <property type="match status" value="1"/>
</dbReference>
<accession>A0ABW2A668</accession>
<name>A0ABW2A668_9GAMM</name>
<dbReference type="InterPro" id="IPR029016">
    <property type="entry name" value="GAF-like_dom_sf"/>
</dbReference>
<comment type="caution">
    <text evidence="1">The sequence shown here is derived from an EMBL/GenBank/DDBJ whole genome shotgun (WGS) entry which is preliminary data.</text>
</comment>
<dbReference type="SUPFAM" id="SSF55781">
    <property type="entry name" value="GAF domain-like"/>
    <property type="match status" value="1"/>
</dbReference>
<protein>
    <submittedName>
        <fullName evidence="1">Sigma-54-dependent Fis family transcriptional regulator</fullName>
    </submittedName>
</protein>
<keyword evidence="2" id="KW-1185">Reference proteome</keyword>
<gene>
    <name evidence="1" type="ORF">ACFQDL_24445</name>
</gene>
<dbReference type="InterPro" id="IPR000014">
    <property type="entry name" value="PAS"/>
</dbReference>
<dbReference type="Gene3D" id="3.30.450.40">
    <property type="match status" value="1"/>
</dbReference>
<dbReference type="EMBL" id="JBHSWE010000001">
    <property type="protein sequence ID" value="MFC6672880.1"/>
    <property type="molecule type" value="Genomic_DNA"/>
</dbReference>